<feature type="domain" description="Lycopene cyclase" evidence="9">
    <location>
        <begin position="8"/>
        <end position="99"/>
    </location>
</feature>
<proteinExistence type="predicted"/>
<evidence type="ECO:0000256" key="4">
    <source>
        <dbReference type="ARBA" id="ARBA00022746"/>
    </source>
</evidence>
<feature type="transmembrane region" description="Helical" evidence="8">
    <location>
        <begin position="212"/>
        <end position="229"/>
    </location>
</feature>
<keyword evidence="11" id="KW-1185">Reference proteome</keyword>
<keyword evidence="3 8" id="KW-0812">Transmembrane</keyword>
<comment type="caution">
    <text evidence="10">The sequence shown here is derived from an EMBL/GenBank/DDBJ whole genome shotgun (WGS) entry which is preliminary data.</text>
</comment>
<dbReference type="AlphaFoldDB" id="A0A315Z712"/>
<evidence type="ECO:0000259" key="9">
    <source>
        <dbReference type="Pfam" id="PF18916"/>
    </source>
</evidence>
<dbReference type="GO" id="GO:0016020">
    <property type="term" value="C:membrane"/>
    <property type="evidence" value="ECO:0007669"/>
    <property type="project" value="UniProtKB-SubCell"/>
</dbReference>
<reference evidence="10 11" key="1">
    <citation type="submission" date="2018-03" db="EMBL/GenBank/DDBJ databases">
        <title>Genomic Encyclopedia of Archaeal and Bacterial Type Strains, Phase II (KMG-II): from individual species to whole genera.</title>
        <authorList>
            <person name="Goeker M."/>
        </authorList>
    </citation>
    <scope>NUCLEOTIDE SEQUENCE [LARGE SCALE GENOMIC DNA]</scope>
    <source>
        <strain evidence="10 11">DSM 28229</strain>
    </source>
</reference>
<feature type="transmembrane region" description="Helical" evidence="8">
    <location>
        <begin position="83"/>
        <end position="103"/>
    </location>
</feature>
<gene>
    <name evidence="10" type="ORF">BC781_10751</name>
</gene>
<feature type="transmembrane region" description="Helical" evidence="8">
    <location>
        <begin position="166"/>
        <end position="186"/>
    </location>
</feature>
<keyword evidence="4" id="KW-0125">Carotenoid biosynthesis</keyword>
<evidence type="ECO:0000313" key="10">
    <source>
        <dbReference type="EMBL" id="PWJ38461.1"/>
    </source>
</evidence>
<evidence type="ECO:0000256" key="1">
    <source>
        <dbReference type="ARBA" id="ARBA00004141"/>
    </source>
</evidence>
<evidence type="ECO:0000256" key="7">
    <source>
        <dbReference type="ARBA" id="ARBA00023235"/>
    </source>
</evidence>
<evidence type="ECO:0000256" key="8">
    <source>
        <dbReference type="SAM" id="Phobius"/>
    </source>
</evidence>
<evidence type="ECO:0000256" key="5">
    <source>
        <dbReference type="ARBA" id="ARBA00022989"/>
    </source>
</evidence>
<dbReference type="Proteomes" id="UP000245535">
    <property type="component" value="Unassembled WGS sequence"/>
</dbReference>
<feature type="transmembrane region" description="Helical" evidence="8">
    <location>
        <begin position="39"/>
        <end position="63"/>
    </location>
</feature>
<sequence length="248" mass="29526">MEMIPETYYYLLVDFGVIFFPILLSFGPYYFFYKNWKQAFWAILIPAIFFIVWDEAFTQMGVWGFNPRYLTGIYAGHLPLEEILFFIIIPYACVFTYGCYTYWVPKDYFRKIQKHISNLLIIGLVISTFLFWGKWYTNVTFILLSITIFYLEHIRKVTFLSKFYPVYILILPFFLLSNGVLTGSFLDEPIVWYNPMEIIGVRIFTIPMEDSFYGMLLLMLNIFIFDLLVKRKEEKGTSRVETALKKSI</sequence>
<comment type="pathway">
    <text evidence="2">Carotenoid biosynthesis.</text>
</comment>
<keyword evidence="6 8" id="KW-0472">Membrane</keyword>
<feature type="transmembrane region" description="Helical" evidence="8">
    <location>
        <begin position="138"/>
        <end position="154"/>
    </location>
</feature>
<dbReference type="RefSeq" id="WP_211323911.1">
    <property type="nucleotide sequence ID" value="NZ_QGDO01000007.1"/>
</dbReference>
<keyword evidence="5 8" id="KW-1133">Transmembrane helix</keyword>
<dbReference type="GO" id="GO:0045436">
    <property type="term" value="F:lycopene beta cyclase activity"/>
    <property type="evidence" value="ECO:0007669"/>
    <property type="project" value="UniProtKB-ARBA"/>
</dbReference>
<evidence type="ECO:0000313" key="11">
    <source>
        <dbReference type="Proteomes" id="UP000245535"/>
    </source>
</evidence>
<comment type="subcellular location">
    <subcellularLocation>
        <location evidence="1">Membrane</location>
        <topology evidence="1">Multi-pass membrane protein</topology>
    </subcellularLocation>
</comment>
<dbReference type="Pfam" id="PF18916">
    <property type="entry name" value="Lycopene_cyc"/>
    <property type="match status" value="2"/>
</dbReference>
<keyword evidence="7" id="KW-0413">Isomerase</keyword>
<accession>A0A315Z712</accession>
<dbReference type="EMBL" id="QGDO01000007">
    <property type="protein sequence ID" value="PWJ38461.1"/>
    <property type="molecule type" value="Genomic_DNA"/>
</dbReference>
<protein>
    <submittedName>
        <fullName evidence="10">Lycopene cyclase domain-containing protein</fullName>
    </submittedName>
</protein>
<feature type="domain" description="Lycopene cyclase" evidence="9">
    <location>
        <begin position="134"/>
        <end position="227"/>
    </location>
</feature>
<dbReference type="GO" id="GO:0016117">
    <property type="term" value="P:carotenoid biosynthetic process"/>
    <property type="evidence" value="ECO:0007669"/>
    <property type="project" value="UniProtKB-KW"/>
</dbReference>
<feature type="transmembrane region" description="Helical" evidence="8">
    <location>
        <begin position="12"/>
        <end position="32"/>
    </location>
</feature>
<feature type="transmembrane region" description="Helical" evidence="8">
    <location>
        <begin position="115"/>
        <end position="132"/>
    </location>
</feature>
<evidence type="ECO:0000256" key="3">
    <source>
        <dbReference type="ARBA" id="ARBA00022692"/>
    </source>
</evidence>
<evidence type="ECO:0000256" key="6">
    <source>
        <dbReference type="ARBA" id="ARBA00023136"/>
    </source>
</evidence>
<dbReference type="InterPro" id="IPR017825">
    <property type="entry name" value="Lycopene_cyclase_dom"/>
</dbReference>
<evidence type="ECO:0000256" key="2">
    <source>
        <dbReference type="ARBA" id="ARBA00004829"/>
    </source>
</evidence>
<organism evidence="10 11">
    <name type="scientific">Sediminitomix flava</name>
    <dbReference type="NCBI Taxonomy" id="379075"/>
    <lineage>
        <taxon>Bacteria</taxon>
        <taxon>Pseudomonadati</taxon>
        <taxon>Bacteroidota</taxon>
        <taxon>Cytophagia</taxon>
        <taxon>Cytophagales</taxon>
        <taxon>Flammeovirgaceae</taxon>
        <taxon>Sediminitomix</taxon>
    </lineage>
</organism>
<dbReference type="NCBIfam" id="TIGR03462">
    <property type="entry name" value="CarR_dom_SF"/>
    <property type="match status" value="1"/>
</dbReference>
<dbReference type="GO" id="GO:0016872">
    <property type="term" value="F:intramolecular lyase activity"/>
    <property type="evidence" value="ECO:0007669"/>
    <property type="project" value="InterPro"/>
</dbReference>
<name>A0A315Z712_SEDFL</name>